<dbReference type="Proteomes" id="UP000812440">
    <property type="component" value="Chromosome 2"/>
</dbReference>
<protein>
    <recommendedName>
        <fullName evidence="3">Testis-expressed protein 26</fullName>
    </recommendedName>
</protein>
<sequence length="355" mass="40974">MISTQLNEDILKPQFMEQLNYLRERSSSSKEKDRCDRLAACLLLSTKVIHPKHPKPSYKPPARPKTAMAALGGNIWDPYETTMNREYTHKTSSVQAFRPQTSKGYRNPYRLGDPVGSSMYVDEFPWKPYSKPELIRAATSSGCRSNNPQTNEAFTTWKLSREEQKVVFDTCSPLKNPSTPEDIQKAMRAQFSSTYRGDYLGIPQGFQVKYALTPAVNWKHTPPRPPHTESRFHYQIQPNHPELRNTMHKYGCNANRHLAVKGVVPTVIDSHIRTQENRRQLTTYQRHFGKEYIDLAAFLRSMDTEDLNQYLKKVPSEEKQALQQMLISVTGRSCQTLEPQSSRIKVKRPQQFPQQ</sequence>
<reference evidence="1" key="1">
    <citation type="thesis" date="2020" institute="ProQuest LLC" country="789 East Eisenhower Parkway, Ann Arbor, MI, USA">
        <title>Comparative Genomics and Chromosome Evolution.</title>
        <authorList>
            <person name="Mudd A.B."/>
        </authorList>
    </citation>
    <scope>NUCLEOTIDE SEQUENCE</scope>
    <source>
        <strain evidence="1">Female2</strain>
        <tissue evidence="1">Blood</tissue>
    </source>
</reference>
<dbReference type="PANTHER" id="PTHR33769">
    <property type="entry name" value="TESTIS-EXPRESSED PROTEIN 26 ISOFORM X3"/>
    <property type="match status" value="1"/>
</dbReference>
<evidence type="ECO:0000313" key="1">
    <source>
        <dbReference type="EMBL" id="KAG8452842.1"/>
    </source>
</evidence>
<dbReference type="GO" id="GO:0005737">
    <property type="term" value="C:cytoplasm"/>
    <property type="evidence" value="ECO:0007669"/>
    <property type="project" value="TreeGrafter"/>
</dbReference>
<evidence type="ECO:0000313" key="2">
    <source>
        <dbReference type="Proteomes" id="UP000812440"/>
    </source>
</evidence>
<keyword evidence="2" id="KW-1185">Reference proteome</keyword>
<name>A0A8T2K8X6_9PIPI</name>
<dbReference type="PANTHER" id="PTHR33769:SF1">
    <property type="entry name" value="TESTIS-EXPRESSED PROTEIN 26"/>
    <property type="match status" value="1"/>
</dbReference>
<accession>A0A8T2K8X6</accession>
<evidence type="ECO:0008006" key="3">
    <source>
        <dbReference type="Google" id="ProtNLM"/>
    </source>
</evidence>
<gene>
    <name evidence="1" type="ORF">GDO86_004581</name>
</gene>
<dbReference type="OrthoDB" id="5984625at2759"/>
<proteinExistence type="predicted"/>
<organism evidence="1 2">
    <name type="scientific">Hymenochirus boettgeri</name>
    <name type="common">Congo dwarf clawed frog</name>
    <dbReference type="NCBI Taxonomy" id="247094"/>
    <lineage>
        <taxon>Eukaryota</taxon>
        <taxon>Metazoa</taxon>
        <taxon>Chordata</taxon>
        <taxon>Craniata</taxon>
        <taxon>Vertebrata</taxon>
        <taxon>Euteleostomi</taxon>
        <taxon>Amphibia</taxon>
        <taxon>Batrachia</taxon>
        <taxon>Anura</taxon>
        <taxon>Pipoidea</taxon>
        <taxon>Pipidae</taxon>
        <taxon>Pipinae</taxon>
        <taxon>Hymenochirus</taxon>
    </lineage>
</organism>
<dbReference type="EMBL" id="JAACNH010000002">
    <property type="protein sequence ID" value="KAG8452842.1"/>
    <property type="molecule type" value="Genomic_DNA"/>
</dbReference>
<comment type="caution">
    <text evidence="1">The sequence shown here is derived from an EMBL/GenBank/DDBJ whole genome shotgun (WGS) entry which is preliminary data.</text>
</comment>
<dbReference type="InterPro" id="IPR043460">
    <property type="entry name" value="MEDAG/TEX26"/>
</dbReference>
<dbReference type="AlphaFoldDB" id="A0A8T2K8X6"/>